<dbReference type="HAMAP" id="MF_00376">
    <property type="entry name" value="Dephospho_CoA_kinase"/>
    <property type="match status" value="1"/>
</dbReference>
<keyword evidence="8" id="KW-1185">Reference proteome</keyword>
<dbReference type="EC" id="2.7.1.24" evidence="5 6"/>
<dbReference type="SUPFAM" id="SSF52540">
    <property type="entry name" value="P-loop containing nucleoside triphosphate hydrolases"/>
    <property type="match status" value="1"/>
</dbReference>
<dbReference type="CDD" id="cd02022">
    <property type="entry name" value="DPCK"/>
    <property type="match status" value="1"/>
</dbReference>
<dbReference type="PANTHER" id="PTHR10695:SF46">
    <property type="entry name" value="BIFUNCTIONAL COENZYME A SYNTHASE-RELATED"/>
    <property type="match status" value="1"/>
</dbReference>
<evidence type="ECO:0000256" key="3">
    <source>
        <dbReference type="ARBA" id="ARBA00022840"/>
    </source>
</evidence>
<comment type="catalytic activity">
    <reaction evidence="5">
        <text>3'-dephospho-CoA + ATP = ADP + CoA + H(+)</text>
        <dbReference type="Rhea" id="RHEA:18245"/>
        <dbReference type="ChEBI" id="CHEBI:15378"/>
        <dbReference type="ChEBI" id="CHEBI:30616"/>
        <dbReference type="ChEBI" id="CHEBI:57287"/>
        <dbReference type="ChEBI" id="CHEBI:57328"/>
        <dbReference type="ChEBI" id="CHEBI:456216"/>
        <dbReference type="EC" id="2.7.1.24"/>
    </reaction>
</comment>
<name>V2QD90_9BACT</name>
<feature type="binding site" evidence="5">
    <location>
        <begin position="11"/>
        <end position="16"/>
    </location>
    <ligand>
        <name>ATP</name>
        <dbReference type="ChEBI" id="CHEBI:30616"/>
    </ligand>
</feature>
<dbReference type="NCBIfam" id="TIGR00152">
    <property type="entry name" value="dephospho-CoA kinase"/>
    <property type="match status" value="1"/>
</dbReference>
<comment type="similarity">
    <text evidence="1 5">Belongs to the CoaE family.</text>
</comment>
<gene>
    <name evidence="5 7" type="primary">coaE</name>
    <name evidence="7" type="ORF">N508_001221</name>
</gene>
<reference evidence="7" key="3">
    <citation type="submission" date="2022-06" db="EMBL/GenBank/DDBJ databases">
        <title>Resources to Facilitate Use of the Altered Schaedler Flora (ASF) Mouse Model to Study Microbiome Function.</title>
        <authorList>
            <person name="Proctor A."/>
            <person name="Parvinroo S."/>
            <person name="Richie T."/>
            <person name="Jia X."/>
            <person name="Lee S.T.M."/>
            <person name="Karp P.D."/>
            <person name="Paley S."/>
            <person name="Kostic A.D."/>
            <person name="Pierre J.F."/>
            <person name="Wannemuehler M.J."/>
            <person name="Phillips G.J."/>
        </authorList>
    </citation>
    <scope>NUCLEOTIDE SEQUENCE</scope>
    <source>
        <strain evidence="7">ASF457</strain>
    </source>
</reference>
<dbReference type="AlphaFoldDB" id="V2QD90"/>
<comment type="function">
    <text evidence="5">Catalyzes the phosphorylation of the 3'-hydroxyl group of dephosphocoenzyme A to form coenzyme A.</text>
</comment>
<evidence type="ECO:0000256" key="1">
    <source>
        <dbReference type="ARBA" id="ARBA00009018"/>
    </source>
</evidence>
<evidence type="ECO:0000256" key="5">
    <source>
        <dbReference type="HAMAP-Rule" id="MF_00376"/>
    </source>
</evidence>
<comment type="pathway">
    <text evidence="5">Cofactor biosynthesis; coenzyme A biosynthesis; CoA from (R)-pantothenate: step 5/5.</text>
</comment>
<comment type="subcellular location">
    <subcellularLocation>
        <location evidence="5">Cytoplasm</location>
    </subcellularLocation>
</comment>
<reference evidence="7" key="1">
    <citation type="journal article" date="2014" name="Genome Announc.">
        <title>Draft genome sequences of the altered schaedler flora, a defined bacterial community from gnotobiotic mice.</title>
        <authorList>
            <person name="Wannemuehler M.J."/>
            <person name="Overstreet A.M."/>
            <person name="Ward D.V."/>
            <person name="Phillips G.J."/>
        </authorList>
    </citation>
    <scope>NUCLEOTIDE SEQUENCE</scope>
    <source>
        <strain evidence="7">ASF457</strain>
    </source>
</reference>
<evidence type="ECO:0000256" key="6">
    <source>
        <dbReference type="NCBIfam" id="TIGR00152"/>
    </source>
</evidence>
<evidence type="ECO:0000256" key="4">
    <source>
        <dbReference type="ARBA" id="ARBA00022993"/>
    </source>
</evidence>
<keyword evidence="5" id="KW-0963">Cytoplasm</keyword>
<keyword evidence="5 7" id="KW-0418">Kinase</keyword>
<dbReference type="PANTHER" id="PTHR10695">
    <property type="entry name" value="DEPHOSPHO-COA KINASE-RELATED"/>
    <property type="match status" value="1"/>
</dbReference>
<dbReference type="eggNOG" id="COG0237">
    <property type="taxonomic scope" value="Bacteria"/>
</dbReference>
<protein>
    <recommendedName>
        <fullName evidence="5 6">Dephospho-CoA kinase</fullName>
        <ecNumber evidence="5 6">2.7.1.24</ecNumber>
    </recommendedName>
    <alternativeName>
        <fullName evidence="5">Dephosphocoenzyme A kinase</fullName>
    </alternativeName>
</protein>
<dbReference type="GO" id="GO:0004140">
    <property type="term" value="F:dephospho-CoA kinase activity"/>
    <property type="evidence" value="ECO:0007669"/>
    <property type="project" value="UniProtKB-UniRule"/>
</dbReference>
<organism evidence="7 8">
    <name type="scientific">Mucispirillum schaedleri ASF457</name>
    <dbReference type="NCBI Taxonomy" id="1379858"/>
    <lineage>
        <taxon>Bacteria</taxon>
        <taxon>Pseudomonadati</taxon>
        <taxon>Deferribacterota</taxon>
        <taxon>Deferribacteres</taxon>
        <taxon>Deferribacterales</taxon>
        <taxon>Mucispirillaceae</taxon>
        <taxon>Mucispirillum</taxon>
    </lineage>
</organism>
<proteinExistence type="inferred from homology"/>
<evidence type="ECO:0000256" key="2">
    <source>
        <dbReference type="ARBA" id="ARBA00022741"/>
    </source>
</evidence>
<dbReference type="OrthoDB" id="9812943at2"/>
<sequence length="206" mass="23479">MRNIGMTGGISSGKNQVAEIFNQLGFYTIDSDVSCRKVMEKGEPAYEKIVSFFGKDILDENGSILRKKLGEIVFSNKEKLKKLESIVHPAIMQYEKKERSKIYGKNDKAVVVTHAALIIENGSCNQYDALIVVTCSYDIQIARVMQRDNISEEKAKNIISHQMPNVERLKYADFIIDNSSNLDDLYKEVKRIHNLITQINYGEKHN</sequence>
<dbReference type="PROSITE" id="PS51219">
    <property type="entry name" value="DPCK"/>
    <property type="match status" value="1"/>
</dbReference>
<keyword evidence="2 5" id="KW-0547">Nucleotide-binding</keyword>
<evidence type="ECO:0000313" key="8">
    <source>
        <dbReference type="Proteomes" id="UP000017429"/>
    </source>
</evidence>
<dbReference type="InterPro" id="IPR001977">
    <property type="entry name" value="Depp_CoAkinase"/>
</dbReference>
<dbReference type="Proteomes" id="UP000017429">
    <property type="component" value="Chromosome"/>
</dbReference>
<dbReference type="GO" id="GO:0015937">
    <property type="term" value="P:coenzyme A biosynthetic process"/>
    <property type="evidence" value="ECO:0007669"/>
    <property type="project" value="UniProtKB-UniRule"/>
</dbReference>
<keyword evidence="5 7" id="KW-0808">Transferase</keyword>
<dbReference type="GO" id="GO:0005524">
    <property type="term" value="F:ATP binding"/>
    <property type="evidence" value="ECO:0007669"/>
    <property type="project" value="UniProtKB-UniRule"/>
</dbReference>
<dbReference type="EMBL" id="CP097562">
    <property type="protein sequence ID" value="USF24142.1"/>
    <property type="molecule type" value="Genomic_DNA"/>
</dbReference>
<keyword evidence="3 5" id="KW-0067">ATP-binding</keyword>
<accession>V2QD90</accession>
<dbReference type="KEGG" id="msch:N508_001221"/>
<dbReference type="Gene3D" id="3.40.50.300">
    <property type="entry name" value="P-loop containing nucleotide triphosphate hydrolases"/>
    <property type="match status" value="1"/>
</dbReference>
<dbReference type="Pfam" id="PF01121">
    <property type="entry name" value="CoaE"/>
    <property type="match status" value="1"/>
</dbReference>
<dbReference type="GO" id="GO:0005737">
    <property type="term" value="C:cytoplasm"/>
    <property type="evidence" value="ECO:0007669"/>
    <property type="project" value="UniProtKB-SubCell"/>
</dbReference>
<keyword evidence="4 5" id="KW-0173">Coenzyme A biosynthesis</keyword>
<dbReference type="InterPro" id="IPR027417">
    <property type="entry name" value="P-loop_NTPase"/>
</dbReference>
<reference evidence="7" key="2">
    <citation type="submission" date="2022-05" db="EMBL/GenBank/DDBJ databases">
        <authorList>
            <person name="Proctor A.L."/>
            <person name="Phillips G.J."/>
            <person name="Wannemuehler M.J."/>
        </authorList>
    </citation>
    <scope>NUCLEOTIDE SEQUENCE</scope>
    <source>
        <strain evidence="7">ASF457</strain>
    </source>
</reference>
<evidence type="ECO:0000313" key="7">
    <source>
        <dbReference type="EMBL" id="USF24142.1"/>
    </source>
</evidence>